<evidence type="ECO:0000256" key="1">
    <source>
        <dbReference type="ARBA" id="ARBA00008005"/>
    </source>
</evidence>
<gene>
    <name evidence="3" type="ORF">IXC47_18405</name>
</gene>
<evidence type="ECO:0000259" key="2">
    <source>
        <dbReference type="Pfam" id="PF04984"/>
    </source>
</evidence>
<dbReference type="Pfam" id="PF04984">
    <property type="entry name" value="Phage_sheath_1"/>
    <property type="match status" value="1"/>
</dbReference>
<evidence type="ECO:0000313" key="4">
    <source>
        <dbReference type="Proteomes" id="UP000657372"/>
    </source>
</evidence>
<comment type="caution">
    <text evidence="3">The sequence shown here is derived from an EMBL/GenBank/DDBJ whole genome shotgun (WGS) entry which is preliminary data.</text>
</comment>
<dbReference type="PIRSF" id="PIRSF007349">
    <property type="entry name" value="Tsp_L"/>
    <property type="match status" value="1"/>
</dbReference>
<accession>A0ABS0EYJ8</accession>
<organism evidence="3 4">
    <name type="scientific">Herminiimonas contaminans</name>
    <dbReference type="NCBI Taxonomy" id="1111140"/>
    <lineage>
        <taxon>Bacteria</taxon>
        <taxon>Pseudomonadati</taxon>
        <taxon>Pseudomonadota</taxon>
        <taxon>Betaproteobacteria</taxon>
        <taxon>Burkholderiales</taxon>
        <taxon>Oxalobacteraceae</taxon>
        <taxon>Herminiimonas</taxon>
    </lineage>
</organism>
<sequence length="492" mass="52444">MSDNVSFREIPDDIRVPYQATEISGVRADATAPGLPHKIVLVGQKLAAGTALPGVEVVVQNPDQVAKLAGRGSMLHHIAIEAKRANPYAQMTMVPVIDLPAGAAATGTLSFTGPATAAGTIPMYIDGNRIQVGVSQGDTAAMIAANVAIQINAAVDLPMSVPVAPTAGSVALVARHKGECGNDLDVRFAANYGESMPSGVGVTITAMNGGSGNPDVAPLLAAISGSDRIRLVMPWTDSANIAAAEADFDVRYGPMVKQESHLFACVSGSFGSLTTYGDNRNNINSTVFWREGNMVAPYRLAARAAGLVSMRGASDPARPYHGMVLTGIPAPAERDRGTLAEHNALLKKGISTFKYGAGGEVMIEMVCTTYKTNSFGMPTKSYFKINSKWGADYFRFRWDALIAQRYPDFKICDDDTDFAPGQPMVSPSVLRGEAFGLYKDLEYTGQVEQTESFKETLIMLRSIANVNQMNAVMAPNLVNQFDVMATMIEFIN</sequence>
<proteinExistence type="inferred from homology"/>
<dbReference type="EMBL" id="JADOEL010000023">
    <property type="protein sequence ID" value="MBF8179658.1"/>
    <property type="molecule type" value="Genomic_DNA"/>
</dbReference>
<dbReference type="Proteomes" id="UP000657372">
    <property type="component" value="Unassembled WGS sequence"/>
</dbReference>
<dbReference type="InterPro" id="IPR035089">
    <property type="entry name" value="Phage_sheath_subtilisin"/>
</dbReference>
<dbReference type="RefSeq" id="WP_195876641.1">
    <property type="nucleotide sequence ID" value="NZ_JADOEL010000023.1"/>
</dbReference>
<comment type="similarity">
    <text evidence="1">Belongs to the myoviridae tail sheath protein family.</text>
</comment>
<name>A0ABS0EYJ8_9BURK</name>
<dbReference type="InterPro" id="IPR007067">
    <property type="entry name" value="Tail_sheath"/>
</dbReference>
<feature type="domain" description="Tail sheath protein subtilisin-like" evidence="2">
    <location>
        <begin position="209"/>
        <end position="365"/>
    </location>
</feature>
<protein>
    <submittedName>
        <fullName evidence="3">Phage tail protein</fullName>
    </submittedName>
</protein>
<evidence type="ECO:0000313" key="3">
    <source>
        <dbReference type="EMBL" id="MBF8179658.1"/>
    </source>
</evidence>
<reference evidence="3 4" key="1">
    <citation type="submission" date="2020-11" db="EMBL/GenBank/DDBJ databases">
        <title>WGS of Herminiimonas contaminans strain Marseille-Q4544 isolated from planarians Schmidtea mediterranea.</title>
        <authorList>
            <person name="Kangale L."/>
        </authorList>
    </citation>
    <scope>NUCLEOTIDE SEQUENCE [LARGE SCALE GENOMIC DNA]</scope>
    <source>
        <strain evidence="3 4">Marseille-Q4544</strain>
    </source>
</reference>
<keyword evidence="4" id="KW-1185">Reference proteome</keyword>